<dbReference type="KEGG" id="mei:Msip34_1361"/>
<proteinExistence type="predicted"/>
<reference evidence="3" key="1">
    <citation type="submission" date="2009-07" db="EMBL/GenBank/DDBJ databases">
        <title>Complete sequence of chromosome of Methylovorus sp. SIP3-4.</title>
        <authorList>
            <person name="Lucas S."/>
            <person name="Copeland A."/>
            <person name="Lapidus A."/>
            <person name="Glavina del Rio T."/>
            <person name="Tice H."/>
            <person name="Bruce D."/>
            <person name="Goodwin L."/>
            <person name="Pitluck S."/>
            <person name="Clum A."/>
            <person name="Larimer F."/>
            <person name="Land M."/>
            <person name="Hauser L."/>
            <person name="Kyrpides N."/>
            <person name="Mikhailova N."/>
            <person name="Kayluzhnaya M."/>
            <person name="Chistoserdova L."/>
        </authorList>
    </citation>
    <scope>NUCLEOTIDE SEQUENCE [LARGE SCALE GENOMIC DNA]</scope>
    <source>
        <strain evidence="3">SIP3-4</strain>
    </source>
</reference>
<evidence type="ECO:0000313" key="2">
    <source>
        <dbReference type="EMBL" id="ACT50606.1"/>
    </source>
</evidence>
<organism evidence="2 3">
    <name type="scientific">Methylovorus glucosotrophus (strain SIP3-4)</name>
    <dbReference type="NCBI Taxonomy" id="582744"/>
    <lineage>
        <taxon>Bacteria</taxon>
        <taxon>Pseudomonadati</taxon>
        <taxon>Pseudomonadota</taxon>
        <taxon>Betaproteobacteria</taxon>
        <taxon>Nitrosomonadales</taxon>
        <taxon>Methylophilaceae</taxon>
        <taxon>Methylovorus</taxon>
    </lineage>
</organism>
<name>C6XDI1_METGS</name>
<keyword evidence="3" id="KW-1185">Reference proteome</keyword>
<feature type="signal peptide" evidence="1">
    <location>
        <begin position="1"/>
        <end position="20"/>
    </location>
</feature>
<evidence type="ECO:0000256" key="1">
    <source>
        <dbReference type="SAM" id="SignalP"/>
    </source>
</evidence>
<dbReference type="HOGENOM" id="CLU_1625145_0_0_4"/>
<protein>
    <submittedName>
        <fullName evidence="2">Uncharacterized protein</fullName>
    </submittedName>
</protein>
<accession>C6XDI1</accession>
<evidence type="ECO:0000313" key="3">
    <source>
        <dbReference type="Proteomes" id="UP000002743"/>
    </source>
</evidence>
<feature type="chain" id="PRO_5002973828" evidence="1">
    <location>
        <begin position="21"/>
        <end position="163"/>
    </location>
</feature>
<sequence precursor="true">MYKYINIYLISLFLTTNCMADYASNISIKILSNYKIEINYIKKIYTVKVDHSIDGYNIDCDKKNMVIWGRPKLFNPASPQSSNVTILKINQPSIKKEIGIMGGVFDVFYLKNKPIVYIESGMEELLVNLTDGSFLEKKGYEAEPSDFEDCPDFFGKSYRRYPE</sequence>
<dbReference type="eggNOG" id="ENOG5033A55">
    <property type="taxonomic scope" value="Bacteria"/>
</dbReference>
<dbReference type="AlphaFoldDB" id="C6XDI1"/>
<dbReference type="Proteomes" id="UP000002743">
    <property type="component" value="Chromosome"/>
</dbReference>
<gene>
    <name evidence="2" type="ordered locus">Msip34_1361</name>
</gene>
<dbReference type="EMBL" id="CP001674">
    <property type="protein sequence ID" value="ACT50606.1"/>
    <property type="molecule type" value="Genomic_DNA"/>
</dbReference>
<keyword evidence="1" id="KW-0732">Signal</keyword>
<reference evidence="2 3" key="2">
    <citation type="journal article" date="2011" name="J. Bacteriol.">
        <title>Genomes of three methylotrophs from a single niche uncover genetic and metabolic divergence of Methylophilaceae.</title>
        <authorList>
            <person name="Lapidus A."/>
            <person name="Clum A."/>
            <person name="Labutti K."/>
            <person name="Kaluzhnaya M.G."/>
            <person name="Lim S."/>
            <person name="Beck D.A."/>
            <person name="Glavina Del Rio T."/>
            <person name="Nolan M."/>
            <person name="Mavromatis K."/>
            <person name="Huntemann M."/>
            <person name="Lucas S."/>
            <person name="Lidstrom M.E."/>
            <person name="Ivanova N."/>
            <person name="Chistoserdova L."/>
        </authorList>
    </citation>
    <scope>NUCLEOTIDE SEQUENCE [LARGE SCALE GENOMIC DNA]</scope>
    <source>
        <strain evidence="2 3">SIP3-4</strain>
    </source>
</reference>
<dbReference type="STRING" id="582744.Msip34_1361"/>